<dbReference type="AlphaFoldDB" id="A0A9K3LC50"/>
<protein>
    <submittedName>
        <fullName evidence="2">Uncharacterized protein</fullName>
    </submittedName>
</protein>
<feature type="region of interest" description="Disordered" evidence="1">
    <location>
        <begin position="63"/>
        <end position="82"/>
    </location>
</feature>
<organism evidence="2 3">
    <name type="scientific">Nitzschia inconspicua</name>
    <dbReference type="NCBI Taxonomy" id="303405"/>
    <lineage>
        <taxon>Eukaryota</taxon>
        <taxon>Sar</taxon>
        <taxon>Stramenopiles</taxon>
        <taxon>Ochrophyta</taxon>
        <taxon>Bacillariophyta</taxon>
        <taxon>Bacillariophyceae</taxon>
        <taxon>Bacillariophycidae</taxon>
        <taxon>Bacillariales</taxon>
        <taxon>Bacillariaceae</taxon>
        <taxon>Nitzschia</taxon>
    </lineage>
</organism>
<name>A0A9K3LC50_9STRA</name>
<reference evidence="2" key="1">
    <citation type="journal article" date="2021" name="Sci. Rep.">
        <title>Diploid genomic architecture of Nitzschia inconspicua, an elite biomass production diatom.</title>
        <authorList>
            <person name="Oliver A."/>
            <person name="Podell S."/>
            <person name="Pinowska A."/>
            <person name="Traller J.C."/>
            <person name="Smith S.R."/>
            <person name="McClure R."/>
            <person name="Beliaev A."/>
            <person name="Bohutskyi P."/>
            <person name="Hill E.A."/>
            <person name="Rabines A."/>
            <person name="Zheng H."/>
            <person name="Allen L.Z."/>
            <person name="Kuo A."/>
            <person name="Grigoriev I.V."/>
            <person name="Allen A.E."/>
            <person name="Hazlebeck D."/>
            <person name="Allen E.E."/>
        </authorList>
    </citation>
    <scope>NUCLEOTIDE SEQUENCE</scope>
    <source>
        <strain evidence="2">Hildebrandi</strain>
    </source>
</reference>
<dbReference type="EMBL" id="JAGRRH010000014">
    <property type="protein sequence ID" value="KAG7357991.1"/>
    <property type="molecule type" value="Genomic_DNA"/>
</dbReference>
<proteinExistence type="predicted"/>
<evidence type="ECO:0000313" key="3">
    <source>
        <dbReference type="Proteomes" id="UP000693970"/>
    </source>
</evidence>
<sequence length="82" mass="9600">MQTAALLDSESYGFGAPEWLTRKQQKVKEPPPPAVAQQQRRRQQQQQQQKNVNDHWTIFSSEHQVQWHNSSTDGRTIPGPYW</sequence>
<feature type="compositionally biased region" description="Polar residues" evidence="1">
    <location>
        <begin position="63"/>
        <end position="74"/>
    </location>
</feature>
<accession>A0A9K3LC50</accession>
<reference evidence="2" key="2">
    <citation type="submission" date="2021-04" db="EMBL/GenBank/DDBJ databases">
        <authorList>
            <person name="Podell S."/>
        </authorList>
    </citation>
    <scope>NUCLEOTIDE SEQUENCE</scope>
    <source>
        <strain evidence="2">Hildebrandi</strain>
    </source>
</reference>
<evidence type="ECO:0000313" key="2">
    <source>
        <dbReference type="EMBL" id="KAG7357991.1"/>
    </source>
</evidence>
<gene>
    <name evidence="2" type="ORF">IV203_014578</name>
</gene>
<evidence type="ECO:0000256" key="1">
    <source>
        <dbReference type="SAM" id="MobiDB-lite"/>
    </source>
</evidence>
<comment type="caution">
    <text evidence="2">The sequence shown here is derived from an EMBL/GenBank/DDBJ whole genome shotgun (WGS) entry which is preliminary data.</text>
</comment>
<feature type="region of interest" description="Disordered" evidence="1">
    <location>
        <begin position="15"/>
        <end position="55"/>
    </location>
</feature>
<dbReference type="Proteomes" id="UP000693970">
    <property type="component" value="Unassembled WGS sequence"/>
</dbReference>
<keyword evidence="3" id="KW-1185">Reference proteome</keyword>